<name>A0A6A4GJE9_9AGAR</name>
<protein>
    <recommendedName>
        <fullName evidence="3">Nucleotidyltransferase family protein</fullName>
    </recommendedName>
</protein>
<sequence>MTFAHCPQPIQHCFDHNEIDKFRMIQYHTGMLISGSTALQFFDLMVYESSDLDLYVDTKHCSFLGEFLLRIGYQFQQFKHQRLGFHKALAETISGNRNELHIMRWMNGEFEEHFEDYKGNDIATLFNFMCAMDVIFAFHLTCVMNMISHSHAYSLYPRATFIDRIASRNIKF</sequence>
<evidence type="ECO:0008006" key="3">
    <source>
        <dbReference type="Google" id="ProtNLM"/>
    </source>
</evidence>
<dbReference type="Proteomes" id="UP000799118">
    <property type="component" value="Unassembled WGS sequence"/>
</dbReference>
<proteinExistence type="predicted"/>
<evidence type="ECO:0000313" key="1">
    <source>
        <dbReference type="EMBL" id="KAE9385648.1"/>
    </source>
</evidence>
<evidence type="ECO:0000313" key="2">
    <source>
        <dbReference type="Proteomes" id="UP000799118"/>
    </source>
</evidence>
<keyword evidence="2" id="KW-1185">Reference proteome</keyword>
<gene>
    <name evidence="1" type="ORF">BT96DRAFT_840423</name>
</gene>
<dbReference type="OrthoDB" id="3041043at2759"/>
<dbReference type="AlphaFoldDB" id="A0A6A4GJE9"/>
<accession>A0A6A4GJE9</accession>
<organism evidence="1 2">
    <name type="scientific">Gymnopus androsaceus JB14</name>
    <dbReference type="NCBI Taxonomy" id="1447944"/>
    <lineage>
        <taxon>Eukaryota</taxon>
        <taxon>Fungi</taxon>
        <taxon>Dikarya</taxon>
        <taxon>Basidiomycota</taxon>
        <taxon>Agaricomycotina</taxon>
        <taxon>Agaricomycetes</taxon>
        <taxon>Agaricomycetidae</taxon>
        <taxon>Agaricales</taxon>
        <taxon>Marasmiineae</taxon>
        <taxon>Omphalotaceae</taxon>
        <taxon>Gymnopus</taxon>
    </lineage>
</organism>
<reference evidence="1" key="1">
    <citation type="journal article" date="2019" name="Environ. Microbiol.">
        <title>Fungal ecological strategies reflected in gene transcription - a case study of two litter decomposers.</title>
        <authorList>
            <person name="Barbi F."/>
            <person name="Kohler A."/>
            <person name="Barry K."/>
            <person name="Baskaran P."/>
            <person name="Daum C."/>
            <person name="Fauchery L."/>
            <person name="Ihrmark K."/>
            <person name="Kuo A."/>
            <person name="LaButti K."/>
            <person name="Lipzen A."/>
            <person name="Morin E."/>
            <person name="Grigoriev I.V."/>
            <person name="Henrissat B."/>
            <person name="Lindahl B."/>
            <person name="Martin F."/>
        </authorList>
    </citation>
    <scope>NUCLEOTIDE SEQUENCE</scope>
    <source>
        <strain evidence="1">JB14</strain>
    </source>
</reference>
<dbReference type="EMBL" id="ML769959">
    <property type="protein sequence ID" value="KAE9385648.1"/>
    <property type="molecule type" value="Genomic_DNA"/>
</dbReference>